<evidence type="ECO:0000313" key="3">
    <source>
        <dbReference type="Proteomes" id="UP000317839"/>
    </source>
</evidence>
<dbReference type="OrthoDB" id="6199379at2"/>
<gene>
    <name evidence="2" type="ORF">FLL45_08675</name>
</gene>
<feature type="transmembrane region" description="Helical" evidence="1">
    <location>
        <begin position="20"/>
        <end position="38"/>
    </location>
</feature>
<feature type="transmembrane region" description="Helical" evidence="1">
    <location>
        <begin position="44"/>
        <end position="61"/>
    </location>
</feature>
<dbReference type="AlphaFoldDB" id="A0A545TEH1"/>
<name>A0A545TEH1_9GAMM</name>
<organism evidence="2 3">
    <name type="scientific">Aliikangiella marina</name>
    <dbReference type="NCBI Taxonomy" id="1712262"/>
    <lineage>
        <taxon>Bacteria</taxon>
        <taxon>Pseudomonadati</taxon>
        <taxon>Pseudomonadota</taxon>
        <taxon>Gammaproteobacteria</taxon>
        <taxon>Oceanospirillales</taxon>
        <taxon>Pleioneaceae</taxon>
        <taxon>Aliikangiella</taxon>
    </lineage>
</organism>
<keyword evidence="1" id="KW-0812">Transmembrane</keyword>
<dbReference type="InterPro" id="IPR019099">
    <property type="entry name" value="Uncharacterised_PGPGW_TM"/>
</dbReference>
<keyword evidence="1" id="KW-1133">Transmembrane helix</keyword>
<comment type="caution">
    <text evidence="2">The sequence shown here is derived from an EMBL/GenBank/DDBJ whole genome shotgun (WGS) entry which is preliminary data.</text>
</comment>
<dbReference type="EMBL" id="VIKR01000002">
    <property type="protein sequence ID" value="TQV75625.1"/>
    <property type="molecule type" value="Genomic_DNA"/>
</dbReference>
<evidence type="ECO:0000256" key="1">
    <source>
        <dbReference type="SAM" id="Phobius"/>
    </source>
</evidence>
<reference evidence="2 3" key="1">
    <citation type="submission" date="2019-06" db="EMBL/GenBank/DDBJ databases">
        <title>Draft genome of Aliikangiella marina GYP-15.</title>
        <authorList>
            <person name="Wang G."/>
        </authorList>
    </citation>
    <scope>NUCLEOTIDE SEQUENCE [LARGE SCALE GENOMIC DNA]</scope>
    <source>
        <strain evidence="2 3">GYP-15</strain>
    </source>
</reference>
<accession>A0A545TEH1</accession>
<keyword evidence="1" id="KW-0472">Membrane</keyword>
<dbReference type="Proteomes" id="UP000317839">
    <property type="component" value="Unassembled WGS sequence"/>
</dbReference>
<sequence>MKNAFFEVFEHPVGRPAKKAVITVAGVLLTLLGFALIILPGPAFLLIPIGLAVLAIEYPVARKWLRKFQRWMTISAAKADDYFAKRKAKS</sequence>
<evidence type="ECO:0000313" key="2">
    <source>
        <dbReference type="EMBL" id="TQV75625.1"/>
    </source>
</evidence>
<dbReference type="Pfam" id="PF09656">
    <property type="entry name" value="PGPGW"/>
    <property type="match status" value="1"/>
</dbReference>
<keyword evidence="3" id="KW-1185">Reference proteome</keyword>
<proteinExistence type="predicted"/>
<protein>
    <submittedName>
        <fullName evidence="2">Tellurium resistance protein TerC</fullName>
    </submittedName>
</protein>